<accession>A0ABV6FK12</accession>
<evidence type="ECO:0000313" key="4">
    <source>
        <dbReference type="Proteomes" id="UP001589773"/>
    </source>
</evidence>
<dbReference type="PROSITE" id="PS00571">
    <property type="entry name" value="AMIDASES"/>
    <property type="match status" value="1"/>
</dbReference>
<proteinExistence type="inferred from homology"/>
<dbReference type="EMBL" id="JBHLWP010000017">
    <property type="protein sequence ID" value="MFC0253873.1"/>
    <property type="molecule type" value="Genomic_DNA"/>
</dbReference>
<feature type="domain" description="Amidase" evidence="2">
    <location>
        <begin position="27"/>
        <end position="392"/>
    </location>
</feature>
<dbReference type="Pfam" id="PF01425">
    <property type="entry name" value="Amidase"/>
    <property type="match status" value="2"/>
</dbReference>
<dbReference type="InterPro" id="IPR036928">
    <property type="entry name" value="AS_sf"/>
</dbReference>
<evidence type="ECO:0000256" key="1">
    <source>
        <dbReference type="ARBA" id="ARBA00009199"/>
    </source>
</evidence>
<organism evidence="3 4">
    <name type="scientific">Massilia consociata</name>
    <dbReference type="NCBI Taxonomy" id="760117"/>
    <lineage>
        <taxon>Bacteria</taxon>
        <taxon>Pseudomonadati</taxon>
        <taxon>Pseudomonadota</taxon>
        <taxon>Betaproteobacteria</taxon>
        <taxon>Burkholderiales</taxon>
        <taxon>Oxalobacteraceae</taxon>
        <taxon>Telluria group</taxon>
        <taxon>Massilia</taxon>
    </lineage>
</organism>
<dbReference type="Gene3D" id="3.90.1300.10">
    <property type="entry name" value="Amidase signature (AS) domain"/>
    <property type="match status" value="1"/>
</dbReference>
<comment type="caution">
    <text evidence="3">The sequence shown here is derived from an EMBL/GenBank/DDBJ whole genome shotgun (WGS) entry which is preliminary data.</text>
</comment>
<comment type="similarity">
    <text evidence="1">Belongs to the amidase family.</text>
</comment>
<dbReference type="Proteomes" id="UP001589773">
    <property type="component" value="Unassembled WGS sequence"/>
</dbReference>
<keyword evidence="4" id="KW-1185">Reference proteome</keyword>
<dbReference type="InterPro" id="IPR023631">
    <property type="entry name" value="Amidase_dom"/>
</dbReference>
<sequence>MHFHDYLRHDATSLAALVASGEATPHELLDAALARQAQVHGRVNAVVRLMEQEARRQLAGPLRGPFAGVPFLLKDTLQDYAGLPTTNASRAMRGHVPARHAAVVRRYLDAGLVVFGKTNLPEFALKGVTDPELFGRTSNPWNLAHTPGGSSGGAAAAVASGIVPMAAGNDGGGSIRIPAACCGLFGLRPSRGRVSAGPDVGEVWFGASSEGVLSRSVRDCALALDVLQGAEPGDPFVIAPPAAPYAELMRREPGRLRIGFTTRSPIGTEVHPEAVAAVRYAAQLLQGLGHEVEEAAPEIDGAALATSYLHIYFGQVPSLVARMKALGAGGGEPELMTRLLVTLGSAIKAPALTTQLAQWNTFARALGRFHGRYDMLLTPTLAHPPVKHGAGDLPPAQQALLGFLQRTGLLGLLVRLGLLDSTVEQIARDNLRYVPFTQLSNLTGTPSMSVPLHWTADGLPLGVQFVAPFGREDWLLQLAHQLEGAQPWFDRLPAMTREGTQSTSTVEVTPV</sequence>
<dbReference type="RefSeq" id="WP_379681063.1">
    <property type="nucleotide sequence ID" value="NZ_JBHLWP010000017.1"/>
</dbReference>
<evidence type="ECO:0000313" key="3">
    <source>
        <dbReference type="EMBL" id="MFC0253873.1"/>
    </source>
</evidence>
<dbReference type="PANTHER" id="PTHR11895:SF7">
    <property type="entry name" value="GLUTAMYL-TRNA(GLN) AMIDOTRANSFERASE SUBUNIT A, MITOCHONDRIAL"/>
    <property type="match status" value="1"/>
</dbReference>
<protein>
    <submittedName>
        <fullName evidence="3">Amidase</fullName>
    </submittedName>
</protein>
<dbReference type="PANTHER" id="PTHR11895">
    <property type="entry name" value="TRANSAMIDASE"/>
    <property type="match status" value="1"/>
</dbReference>
<evidence type="ECO:0000259" key="2">
    <source>
        <dbReference type="Pfam" id="PF01425"/>
    </source>
</evidence>
<feature type="domain" description="Amidase" evidence="2">
    <location>
        <begin position="430"/>
        <end position="476"/>
    </location>
</feature>
<name>A0ABV6FK12_9BURK</name>
<gene>
    <name evidence="3" type="ORF">ACFFJK_18405</name>
</gene>
<reference evidence="3 4" key="1">
    <citation type="submission" date="2024-09" db="EMBL/GenBank/DDBJ databases">
        <authorList>
            <person name="Sun Q."/>
            <person name="Mori K."/>
        </authorList>
    </citation>
    <scope>NUCLEOTIDE SEQUENCE [LARGE SCALE GENOMIC DNA]</scope>
    <source>
        <strain evidence="3 4">CCM 7792</strain>
    </source>
</reference>
<dbReference type="InterPro" id="IPR000120">
    <property type="entry name" value="Amidase"/>
</dbReference>
<dbReference type="SUPFAM" id="SSF75304">
    <property type="entry name" value="Amidase signature (AS) enzymes"/>
    <property type="match status" value="1"/>
</dbReference>
<dbReference type="InterPro" id="IPR020556">
    <property type="entry name" value="Amidase_CS"/>
</dbReference>